<keyword evidence="2" id="KW-1185">Reference proteome</keyword>
<sequence>MKVLIIPEDQELDRYVLKPVVERLFAELARPARIDVLPEPRLRGSSQALDPQTIAAIVRDNPMTDLFLLIVDRDCDRDAHVSKLAARVAEHPDKLIGCLAVEEVECWLLALSDTLPASWREIREHCDPKERYVEPFLAARGSSSPGRGRKAAMRELAGNWRRLVSRCPEIQELSTRIASWLGAREH</sequence>
<dbReference type="STRING" id="927083.DB32_001801"/>
<evidence type="ECO:0000313" key="1">
    <source>
        <dbReference type="EMBL" id="AKF04652.1"/>
    </source>
</evidence>
<gene>
    <name evidence="1" type="ORF">DB32_001801</name>
</gene>
<evidence type="ECO:0008006" key="3">
    <source>
        <dbReference type="Google" id="ProtNLM"/>
    </source>
</evidence>
<name>A0A0F6W162_9BACT</name>
<dbReference type="KEGG" id="samy:DB32_001801"/>
<reference evidence="1 2" key="1">
    <citation type="submission" date="2015-03" db="EMBL/GenBank/DDBJ databases">
        <title>Genome assembly of Sandaracinus amylolyticus DSM 53668.</title>
        <authorList>
            <person name="Sharma G."/>
            <person name="Subramanian S."/>
        </authorList>
    </citation>
    <scope>NUCLEOTIDE SEQUENCE [LARGE SCALE GENOMIC DNA]</scope>
    <source>
        <strain evidence="1 2">DSM 53668</strain>
    </source>
</reference>
<dbReference type="RefSeq" id="WP_053231970.1">
    <property type="nucleotide sequence ID" value="NZ_CP011125.1"/>
</dbReference>
<evidence type="ECO:0000313" key="2">
    <source>
        <dbReference type="Proteomes" id="UP000034883"/>
    </source>
</evidence>
<dbReference type="Proteomes" id="UP000034883">
    <property type="component" value="Chromosome"/>
</dbReference>
<protein>
    <recommendedName>
        <fullName evidence="3">DUF4276 family protein</fullName>
    </recommendedName>
</protein>
<dbReference type="EMBL" id="CP011125">
    <property type="protein sequence ID" value="AKF04652.1"/>
    <property type="molecule type" value="Genomic_DNA"/>
</dbReference>
<accession>A0A0F6W162</accession>
<organism evidence="1 2">
    <name type="scientific">Sandaracinus amylolyticus</name>
    <dbReference type="NCBI Taxonomy" id="927083"/>
    <lineage>
        <taxon>Bacteria</taxon>
        <taxon>Pseudomonadati</taxon>
        <taxon>Myxococcota</taxon>
        <taxon>Polyangia</taxon>
        <taxon>Polyangiales</taxon>
        <taxon>Sandaracinaceae</taxon>
        <taxon>Sandaracinus</taxon>
    </lineage>
</organism>
<dbReference type="OrthoDB" id="7059563at2"/>
<proteinExistence type="predicted"/>
<dbReference type="AlphaFoldDB" id="A0A0F6W162"/>